<name>A0A5C4T508_9BACL</name>
<feature type="transmembrane region" description="Helical" evidence="7">
    <location>
        <begin position="21"/>
        <end position="39"/>
    </location>
</feature>
<gene>
    <name evidence="8" type="ORF">FE784_26590</name>
</gene>
<reference evidence="8 9" key="1">
    <citation type="submission" date="2019-05" db="EMBL/GenBank/DDBJ databases">
        <title>We sequenced the genome of Paenibacillus hemerocallicola KCTC 33185 for further insight into its adaptation and study the phylogeny of Paenibacillus.</title>
        <authorList>
            <person name="Narsing Rao M.P."/>
        </authorList>
    </citation>
    <scope>NUCLEOTIDE SEQUENCE [LARGE SCALE GENOMIC DNA]</scope>
    <source>
        <strain evidence="8 9">KCTC 33185</strain>
    </source>
</reference>
<evidence type="ECO:0000256" key="7">
    <source>
        <dbReference type="SAM" id="Phobius"/>
    </source>
</evidence>
<accession>A0A5C4T508</accession>
<organism evidence="8 9">
    <name type="scientific">Paenibacillus hemerocallicola</name>
    <dbReference type="NCBI Taxonomy" id="1172614"/>
    <lineage>
        <taxon>Bacteria</taxon>
        <taxon>Bacillati</taxon>
        <taxon>Bacillota</taxon>
        <taxon>Bacilli</taxon>
        <taxon>Bacillales</taxon>
        <taxon>Paenibacillaceae</taxon>
        <taxon>Paenibacillus</taxon>
    </lineage>
</organism>
<evidence type="ECO:0000256" key="4">
    <source>
        <dbReference type="ARBA" id="ARBA00022692"/>
    </source>
</evidence>
<dbReference type="GO" id="GO:0005886">
    <property type="term" value="C:plasma membrane"/>
    <property type="evidence" value="ECO:0007669"/>
    <property type="project" value="UniProtKB-SubCell"/>
</dbReference>
<keyword evidence="3" id="KW-1003">Cell membrane</keyword>
<dbReference type="Pfam" id="PF03773">
    <property type="entry name" value="ArsP_1"/>
    <property type="match status" value="1"/>
</dbReference>
<dbReference type="EMBL" id="VDCQ01000046">
    <property type="protein sequence ID" value="TNJ63269.1"/>
    <property type="molecule type" value="Genomic_DNA"/>
</dbReference>
<evidence type="ECO:0000256" key="3">
    <source>
        <dbReference type="ARBA" id="ARBA00022475"/>
    </source>
</evidence>
<proteinExistence type="inferred from homology"/>
<feature type="transmembrane region" description="Helical" evidence="7">
    <location>
        <begin position="170"/>
        <end position="187"/>
    </location>
</feature>
<dbReference type="InterPro" id="IPR005524">
    <property type="entry name" value="DUF318"/>
</dbReference>
<evidence type="ECO:0000256" key="1">
    <source>
        <dbReference type="ARBA" id="ARBA00004651"/>
    </source>
</evidence>
<evidence type="ECO:0000256" key="6">
    <source>
        <dbReference type="ARBA" id="ARBA00023136"/>
    </source>
</evidence>
<comment type="subcellular location">
    <subcellularLocation>
        <location evidence="1">Cell membrane</location>
        <topology evidence="1">Multi-pass membrane protein</topology>
    </subcellularLocation>
</comment>
<sequence>MSEREACNLRSALSQMALHGFFLLLISFLIIMAMNPGVLVSLEDFKLPAVQSIQSFKTMFVSIVLEALPFIVMGVLVSSFVQIFIPESWIRRFAPKNPLLGILFACLLGFLFPVCECGMIPVIRRLIVKGMPLYIGVVFILVGPIVNPIVYAATFMAFRNRPELLYSRMGLALFVGAAIGLIVYFFVKKSVLKHSAATLYGSSADDTGAGEHKHARGNPFFAMLEHAGSEFFDMGKYLIFGSVVAAAIQTFVPRAGLLEIGQDPLFSHFFMMGLAFVLSLCSTSDAFVAASFANTFSAGSLLTFMVFGPMLDLKTTLMLGTVFRVRFVLMLCMLVAVFVFLGATIAGQLALR</sequence>
<dbReference type="PANTHER" id="PTHR34184">
    <property type="entry name" value="UPF0718 PROTEIN YCGR"/>
    <property type="match status" value="1"/>
</dbReference>
<keyword evidence="4 7" id="KW-0812">Transmembrane</keyword>
<feature type="transmembrane region" description="Helical" evidence="7">
    <location>
        <begin position="133"/>
        <end position="158"/>
    </location>
</feature>
<keyword evidence="6 7" id="KW-0472">Membrane</keyword>
<dbReference type="AlphaFoldDB" id="A0A5C4T508"/>
<feature type="transmembrane region" description="Helical" evidence="7">
    <location>
        <begin position="59"/>
        <end position="85"/>
    </location>
</feature>
<dbReference type="InterPro" id="IPR052923">
    <property type="entry name" value="UPF0718"/>
</dbReference>
<evidence type="ECO:0000256" key="5">
    <source>
        <dbReference type="ARBA" id="ARBA00022989"/>
    </source>
</evidence>
<comment type="similarity">
    <text evidence="2">Belongs to the UPF0718 family.</text>
</comment>
<comment type="caution">
    <text evidence="8">The sequence shown here is derived from an EMBL/GenBank/DDBJ whole genome shotgun (WGS) entry which is preliminary data.</text>
</comment>
<evidence type="ECO:0000256" key="2">
    <source>
        <dbReference type="ARBA" id="ARBA00006386"/>
    </source>
</evidence>
<feature type="transmembrane region" description="Helical" evidence="7">
    <location>
        <begin position="325"/>
        <end position="351"/>
    </location>
</feature>
<feature type="transmembrane region" description="Helical" evidence="7">
    <location>
        <begin position="269"/>
        <end position="290"/>
    </location>
</feature>
<feature type="transmembrane region" description="Helical" evidence="7">
    <location>
        <begin position="97"/>
        <end position="121"/>
    </location>
</feature>
<dbReference type="Proteomes" id="UP000307943">
    <property type="component" value="Unassembled WGS sequence"/>
</dbReference>
<feature type="transmembrane region" description="Helical" evidence="7">
    <location>
        <begin position="237"/>
        <end position="257"/>
    </location>
</feature>
<feature type="transmembrane region" description="Helical" evidence="7">
    <location>
        <begin position="296"/>
        <end position="313"/>
    </location>
</feature>
<keyword evidence="5 7" id="KW-1133">Transmembrane helix</keyword>
<keyword evidence="9" id="KW-1185">Reference proteome</keyword>
<dbReference type="PANTHER" id="PTHR34184:SF4">
    <property type="entry name" value="UPF0718 PROTEIN YCGR"/>
    <property type="match status" value="1"/>
</dbReference>
<protein>
    <submittedName>
        <fullName evidence="8">Permease</fullName>
    </submittedName>
</protein>
<dbReference type="OrthoDB" id="9810876at2"/>
<evidence type="ECO:0000313" key="9">
    <source>
        <dbReference type="Proteomes" id="UP000307943"/>
    </source>
</evidence>
<evidence type="ECO:0000313" key="8">
    <source>
        <dbReference type="EMBL" id="TNJ63269.1"/>
    </source>
</evidence>